<dbReference type="AlphaFoldDB" id="X0TGC2"/>
<proteinExistence type="predicted"/>
<protein>
    <submittedName>
        <fullName evidence="1">Uncharacterized protein</fullName>
    </submittedName>
</protein>
<organism evidence="1">
    <name type="scientific">marine sediment metagenome</name>
    <dbReference type="NCBI Taxonomy" id="412755"/>
    <lineage>
        <taxon>unclassified sequences</taxon>
        <taxon>metagenomes</taxon>
        <taxon>ecological metagenomes</taxon>
    </lineage>
</organism>
<evidence type="ECO:0000313" key="1">
    <source>
        <dbReference type="EMBL" id="GAF75125.1"/>
    </source>
</evidence>
<gene>
    <name evidence="1" type="ORF">S01H1_17805</name>
</gene>
<dbReference type="EMBL" id="BARS01009472">
    <property type="protein sequence ID" value="GAF75125.1"/>
    <property type="molecule type" value="Genomic_DNA"/>
</dbReference>
<reference evidence="1" key="1">
    <citation type="journal article" date="2014" name="Front. Microbiol.">
        <title>High frequency of phylogenetically diverse reductive dehalogenase-homologous genes in deep subseafloor sedimentary metagenomes.</title>
        <authorList>
            <person name="Kawai M."/>
            <person name="Futagami T."/>
            <person name="Toyoda A."/>
            <person name="Takaki Y."/>
            <person name="Nishi S."/>
            <person name="Hori S."/>
            <person name="Arai W."/>
            <person name="Tsubouchi T."/>
            <person name="Morono Y."/>
            <person name="Uchiyama I."/>
            <person name="Ito T."/>
            <person name="Fujiyama A."/>
            <person name="Inagaki F."/>
            <person name="Takami H."/>
        </authorList>
    </citation>
    <scope>NUCLEOTIDE SEQUENCE</scope>
    <source>
        <strain evidence="1">Expedition CK06-06</strain>
    </source>
</reference>
<feature type="non-terminal residue" evidence="1">
    <location>
        <position position="1"/>
    </location>
</feature>
<accession>X0TGC2</accession>
<sequence>INSKQDEKIYAYMKEKIRLKVERIKRHRANTKDDKTMGDRRKEDIFFYMIQIHMYLKRLRIY</sequence>
<comment type="caution">
    <text evidence="1">The sequence shown here is derived from an EMBL/GenBank/DDBJ whole genome shotgun (WGS) entry which is preliminary data.</text>
</comment>
<name>X0TGC2_9ZZZZ</name>